<dbReference type="NCBIfam" id="TIGR00813">
    <property type="entry name" value="sss"/>
    <property type="match status" value="1"/>
</dbReference>
<evidence type="ECO:0000256" key="3">
    <source>
        <dbReference type="ARBA" id="ARBA00022448"/>
    </source>
</evidence>
<feature type="transmembrane region" description="Helical" evidence="13">
    <location>
        <begin position="394"/>
        <end position="413"/>
    </location>
</feature>
<feature type="transmembrane region" description="Helical" evidence="13">
    <location>
        <begin position="195"/>
        <end position="217"/>
    </location>
</feature>
<evidence type="ECO:0000256" key="4">
    <source>
        <dbReference type="ARBA" id="ARBA00022475"/>
    </source>
</evidence>
<evidence type="ECO:0000256" key="7">
    <source>
        <dbReference type="ARBA" id="ARBA00023053"/>
    </source>
</evidence>
<dbReference type="EMBL" id="JARGDH010000001">
    <property type="protein sequence ID" value="KAL0278355.1"/>
    <property type="molecule type" value="Genomic_DNA"/>
</dbReference>
<comment type="caution">
    <text evidence="14">The sequence shown here is derived from an EMBL/GenBank/DDBJ whole genome shotgun (WGS) entry which is preliminary data.</text>
</comment>
<dbReference type="InterPro" id="IPR051163">
    <property type="entry name" value="Sodium:Solute_Symporter_SSF"/>
</dbReference>
<dbReference type="AlphaFoldDB" id="A0AAW2I885"/>
<protein>
    <recommendedName>
        <fullName evidence="15">Sodium-coupled monocarboxylate transporter 1</fullName>
    </recommendedName>
</protein>
<dbReference type="Pfam" id="PF00474">
    <property type="entry name" value="SSF"/>
    <property type="match status" value="1"/>
</dbReference>
<feature type="transmembrane region" description="Helical" evidence="13">
    <location>
        <begin position="20"/>
        <end position="42"/>
    </location>
</feature>
<feature type="transmembrane region" description="Helical" evidence="13">
    <location>
        <begin position="451"/>
        <end position="470"/>
    </location>
</feature>
<evidence type="ECO:0000256" key="2">
    <source>
        <dbReference type="ARBA" id="ARBA00006434"/>
    </source>
</evidence>
<comment type="similarity">
    <text evidence="2 11">Belongs to the sodium:solute symporter (SSF) (TC 2.A.21) family.</text>
</comment>
<gene>
    <name evidence="14" type="ORF">PYX00_000192</name>
</gene>
<evidence type="ECO:0000313" key="14">
    <source>
        <dbReference type="EMBL" id="KAL0278355.1"/>
    </source>
</evidence>
<dbReference type="EMBL" id="JARGDH010000001">
    <property type="protein sequence ID" value="KAL0278354.1"/>
    <property type="molecule type" value="Genomic_DNA"/>
</dbReference>
<dbReference type="PANTHER" id="PTHR42985">
    <property type="entry name" value="SODIUM-COUPLED MONOCARBOXYLATE TRANSPORTER"/>
    <property type="match status" value="1"/>
</dbReference>
<accession>A0AAW2I885</accession>
<proteinExistence type="inferred from homology"/>
<evidence type="ECO:0000256" key="1">
    <source>
        <dbReference type="ARBA" id="ARBA00004651"/>
    </source>
</evidence>
<reference evidence="14" key="1">
    <citation type="journal article" date="2024" name="Gigascience">
        <title>Chromosome-level genome of the poultry shaft louse Menopon gallinae provides insight into the host-switching and adaptive evolution of parasitic lice.</title>
        <authorList>
            <person name="Xu Y."/>
            <person name="Ma L."/>
            <person name="Liu S."/>
            <person name="Liang Y."/>
            <person name="Liu Q."/>
            <person name="He Z."/>
            <person name="Tian L."/>
            <person name="Duan Y."/>
            <person name="Cai W."/>
            <person name="Li H."/>
            <person name="Song F."/>
        </authorList>
    </citation>
    <scope>NUCLEOTIDE SEQUENCE</scope>
    <source>
        <strain evidence="14">Cailab_2023a</strain>
    </source>
</reference>
<dbReference type="Gene3D" id="1.20.1730.10">
    <property type="entry name" value="Sodium/glucose cotransporter"/>
    <property type="match status" value="1"/>
</dbReference>
<keyword evidence="4" id="KW-1003">Cell membrane</keyword>
<keyword evidence="10" id="KW-0739">Sodium transport</keyword>
<feature type="transmembrane region" description="Helical" evidence="13">
    <location>
        <begin position="136"/>
        <end position="163"/>
    </location>
</feature>
<dbReference type="PANTHER" id="PTHR42985:SF5">
    <property type="entry name" value="FI02094P-RELATED"/>
    <property type="match status" value="1"/>
</dbReference>
<dbReference type="PROSITE" id="PS50283">
    <property type="entry name" value="NA_SOLUT_SYMP_3"/>
    <property type="match status" value="1"/>
</dbReference>
<name>A0AAW2I885_9NEOP</name>
<keyword evidence="6 13" id="KW-1133">Transmembrane helix</keyword>
<dbReference type="InterPro" id="IPR038377">
    <property type="entry name" value="Na/Glc_symporter_sf"/>
</dbReference>
<feature type="transmembrane region" description="Helical" evidence="13">
    <location>
        <begin position="419"/>
        <end position="444"/>
    </location>
</feature>
<evidence type="ECO:0000256" key="13">
    <source>
        <dbReference type="SAM" id="Phobius"/>
    </source>
</evidence>
<feature type="transmembrane region" description="Helical" evidence="13">
    <location>
        <begin position="169"/>
        <end position="188"/>
    </location>
</feature>
<feature type="transmembrane region" description="Helical" evidence="13">
    <location>
        <begin position="519"/>
        <end position="539"/>
    </location>
</feature>
<evidence type="ECO:0000256" key="8">
    <source>
        <dbReference type="ARBA" id="ARBA00023065"/>
    </source>
</evidence>
<feature type="transmembrane region" description="Helical" evidence="13">
    <location>
        <begin position="349"/>
        <end position="374"/>
    </location>
</feature>
<evidence type="ECO:0008006" key="15">
    <source>
        <dbReference type="Google" id="ProtNLM"/>
    </source>
</evidence>
<keyword evidence="9 13" id="KW-0472">Membrane</keyword>
<organism evidence="14">
    <name type="scientific">Menopon gallinae</name>
    <name type="common">poultry shaft louse</name>
    <dbReference type="NCBI Taxonomy" id="328185"/>
    <lineage>
        <taxon>Eukaryota</taxon>
        <taxon>Metazoa</taxon>
        <taxon>Ecdysozoa</taxon>
        <taxon>Arthropoda</taxon>
        <taxon>Hexapoda</taxon>
        <taxon>Insecta</taxon>
        <taxon>Pterygota</taxon>
        <taxon>Neoptera</taxon>
        <taxon>Paraneoptera</taxon>
        <taxon>Psocodea</taxon>
        <taxon>Troctomorpha</taxon>
        <taxon>Phthiraptera</taxon>
        <taxon>Amblycera</taxon>
        <taxon>Menoponidae</taxon>
        <taxon>Menopon</taxon>
    </lineage>
</organism>
<evidence type="ECO:0000256" key="11">
    <source>
        <dbReference type="RuleBase" id="RU362091"/>
    </source>
</evidence>
<evidence type="ECO:0000256" key="5">
    <source>
        <dbReference type="ARBA" id="ARBA00022692"/>
    </source>
</evidence>
<keyword evidence="5 13" id="KW-0812">Transmembrane</keyword>
<comment type="subcellular location">
    <subcellularLocation>
        <location evidence="1">Cell membrane</location>
        <topology evidence="1">Multi-pass membrane protein</topology>
    </subcellularLocation>
</comment>
<evidence type="ECO:0000256" key="6">
    <source>
        <dbReference type="ARBA" id="ARBA00022989"/>
    </source>
</evidence>
<dbReference type="GO" id="GO:0015293">
    <property type="term" value="F:symporter activity"/>
    <property type="evidence" value="ECO:0007669"/>
    <property type="project" value="TreeGrafter"/>
</dbReference>
<sequence length="591" mass="65649">MYNSTRMEGETNINQRRFVVVDYVVMAVMLIGCSLIGLYLALKGKRNADAATEYLMGGRNMKVFPIALSLVASFISGITLLGNPTETYLYGTQYMFFPVSLFFVGFIAGYVYLPVFHDMEVASTYHYLEKRYDKNVRLLGSLLFTIALICWLPIVIYVPALAFNHVSGVNVHIITPCLCVVCIFYTALGGLKAVVWTDVIQTFMMVGAMIIVIVKGISDIGGIDVVWERCWESGRIEFPSLQLDFTTRHSIYALLIGGIPFWLQSSILNQNMIQRYMALPNLQDVRRALWIFVAGTIFLIFICCSSGLVVYSTYYDCDPLTSRMAKAPDQLLPLMVMRVLGDYSGMPGFFVAGIFSAALSSLSTGLNSMAAVVLEDFIKPYFPTKLSNRATDILLKNVVILFGGLCIGLVFAVEKLGAVLQLSMSLSAVTSGPAFAIFSAGVLFPWVNGKGAFYGGLIGIAISSFVVLGTQNEKANGNLKIPMKPVSVEGCNFLFNSTEYSIPSVPEEPDVFFLFKMSYMWYTIFGAIVTFILSVIISFMTGSTDFTKLDPLCLSPVIRKHFVEKKRQLLRKNEEELIEVLKNEVENENRL</sequence>
<feature type="transmembrane region" description="Helical" evidence="13">
    <location>
        <begin position="289"/>
        <end position="314"/>
    </location>
</feature>
<feature type="transmembrane region" description="Helical" evidence="13">
    <location>
        <begin position="94"/>
        <end position="115"/>
    </location>
</feature>
<keyword evidence="12" id="KW-0175">Coiled coil</keyword>
<feature type="coiled-coil region" evidence="12">
    <location>
        <begin position="563"/>
        <end position="591"/>
    </location>
</feature>
<dbReference type="InterPro" id="IPR001734">
    <property type="entry name" value="Na/solute_symporter"/>
</dbReference>
<keyword evidence="8" id="KW-0406">Ion transport</keyword>
<feature type="transmembrane region" description="Helical" evidence="13">
    <location>
        <begin position="63"/>
        <end position="82"/>
    </location>
</feature>
<dbReference type="GO" id="GO:0005886">
    <property type="term" value="C:plasma membrane"/>
    <property type="evidence" value="ECO:0007669"/>
    <property type="project" value="UniProtKB-SubCell"/>
</dbReference>
<dbReference type="CDD" id="cd11492">
    <property type="entry name" value="SLC5sbd_NIS-SMVT"/>
    <property type="match status" value="1"/>
</dbReference>
<dbReference type="GO" id="GO:0006814">
    <property type="term" value="P:sodium ion transport"/>
    <property type="evidence" value="ECO:0007669"/>
    <property type="project" value="UniProtKB-KW"/>
</dbReference>
<evidence type="ECO:0000256" key="12">
    <source>
        <dbReference type="SAM" id="Coils"/>
    </source>
</evidence>
<feature type="transmembrane region" description="Helical" evidence="13">
    <location>
        <begin position="249"/>
        <end position="268"/>
    </location>
</feature>
<dbReference type="PROSITE" id="PS51257">
    <property type="entry name" value="PROKAR_LIPOPROTEIN"/>
    <property type="match status" value="1"/>
</dbReference>
<keyword evidence="7" id="KW-0915">Sodium</keyword>
<evidence type="ECO:0000256" key="10">
    <source>
        <dbReference type="ARBA" id="ARBA00023201"/>
    </source>
</evidence>
<evidence type="ECO:0000256" key="9">
    <source>
        <dbReference type="ARBA" id="ARBA00023136"/>
    </source>
</evidence>
<keyword evidence="3" id="KW-0813">Transport</keyword>